<dbReference type="SUPFAM" id="SSF47336">
    <property type="entry name" value="ACP-like"/>
    <property type="match status" value="1"/>
</dbReference>
<dbReference type="EMBL" id="JX679499">
    <property type="protein sequence ID" value="AFV52196.1"/>
    <property type="molecule type" value="Genomic_DNA"/>
</dbReference>
<evidence type="ECO:0000313" key="1">
    <source>
        <dbReference type="EMBL" id="AFV52196.1"/>
    </source>
</evidence>
<reference evidence="1" key="1">
    <citation type="journal article" date="2013" name="Proc. Natl. Acad. Sci. U.S.A.">
        <title>A new member of the 4-methylideneimidazole-5-one-containing aminomutase family from the enediyne kedarcidin biosynthetic pathway.</title>
        <authorList>
            <person name="Huang S.X."/>
            <person name="Lohman J.R."/>
            <person name="Huang T."/>
            <person name="Shen B."/>
        </authorList>
    </citation>
    <scope>NUCLEOTIDE SEQUENCE</scope>
    <source>
        <strain evidence="1">ATCC 53650</strain>
    </source>
</reference>
<accession>K4PC62</accession>
<proteinExistence type="predicted"/>
<dbReference type="InterPro" id="IPR036736">
    <property type="entry name" value="ACP-like_sf"/>
</dbReference>
<dbReference type="Gene3D" id="1.10.1200.10">
    <property type="entry name" value="ACP-like"/>
    <property type="match status" value="1"/>
</dbReference>
<protein>
    <submittedName>
        <fullName evidence="1">Acyl-carrier protein</fullName>
    </submittedName>
</protein>
<organism evidence="1">
    <name type="scientific">Streptoalloteichus sp. ATCC 53650</name>
    <dbReference type="NCBI Taxonomy" id="756733"/>
    <lineage>
        <taxon>Bacteria</taxon>
        <taxon>Bacillati</taxon>
        <taxon>Actinomycetota</taxon>
        <taxon>Actinomycetes</taxon>
        <taxon>Pseudonocardiales</taxon>
        <taxon>Pseudonocardiaceae</taxon>
        <taxon>Streptoalloteichus</taxon>
    </lineage>
</organism>
<sequence length="91" mass="9264">MSARGVGDDLRDQVESLVVVATGRVVTAEDLRDSGGSLEAAGVNSIAYLNLVEALDHRYGVVVDPERDGDALATVDGIAGLIRSARGGGVG</sequence>
<name>K4PC62_9PSEU</name>
<dbReference type="AlphaFoldDB" id="K4PC62"/>